<dbReference type="STRING" id="687842.ASU31_26230"/>
<dbReference type="OrthoDB" id="199424at2"/>
<evidence type="ECO:0000256" key="1">
    <source>
        <dbReference type="SAM" id="Phobius"/>
    </source>
</evidence>
<dbReference type="Pfam" id="PF03703">
    <property type="entry name" value="bPH_2"/>
    <property type="match status" value="1"/>
</dbReference>
<reference evidence="3 4" key="1">
    <citation type="submission" date="2015-11" db="EMBL/GenBank/DDBJ databases">
        <title>Sequence of Pedobacter ginsenosidimutans.</title>
        <authorList>
            <person name="Carson E."/>
            <person name="Keyser V."/>
            <person name="Newman J."/>
            <person name="Miller J."/>
        </authorList>
    </citation>
    <scope>NUCLEOTIDE SEQUENCE [LARGE SCALE GENOMIC DNA]</scope>
    <source>
        <strain evidence="3 4">KACC 14530</strain>
    </source>
</reference>
<dbReference type="EMBL" id="LMZQ01000060">
    <property type="protein sequence ID" value="KRT13116.1"/>
    <property type="molecule type" value="Genomic_DNA"/>
</dbReference>
<gene>
    <name evidence="3" type="ORF">ASU31_26230</name>
</gene>
<evidence type="ECO:0000313" key="3">
    <source>
        <dbReference type="EMBL" id="KRT13116.1"/>
    </source>
</evidence>
<keyword evidence="1" id="KW-0472">Membrane</keyword>
<feature type="transmembrane region" description="Helical" evidence="1">
    <location>
        <begin position="64"/>
        <end position="87"/>
    </location>
</feature>
<keyword evidence="1" id="KW-1133">Transmembrane helix</keyword>
<evidence type="ECO:0000259" key="2">
    <source>
        <dbReference type="Pfam" id="PF03703"/>
    </source>
</evidence>
<dbReference type="InterPro" id="IPR005182">
    <property type="entry name" value="YdbS-like_PH"/>
</dbReference>
<accession>A0A0T5VGY8</accession>
<feature type="transmembrane region" description="Helical" evidence="1">
    <location>
        <begin position="30"/>
        <end position="52"/>
    </location>
</feature>
<evidence type="ECO:0000313" key="4">
    <source>
        <dbReference type="Proteomes" id="UP000051950"/>
    </source>
</evidence>
<keyword evidence="4" id="KW-1185">Reference proteome</keyword>
<sequence>MTNYEIENELKPNLSTDEKLIWAGKPKTGILFRTSDTFLIPFSLLWAGFAVFWETSVLTTDAPFFFKLWGIPFVLMGLYITVGRFFIDAKKRANTAYGITSDRIIIKTGIFSREIKSLNIRTLTDITINQKSDNSGTITLGPTDFRNAMMQGIEWPGVKQPACLEFIEDVKNVYDQIINLQRQK</sequence>
<comment type="caution">
    <text evidence="3">The sequence shown here is derived from an EMBL/GenBank/DDBJ whole genome shotgun (WGS) entry which is preliminary data.</text>
</comment>
<protein>
    <recommendedName>
        <fullName evidence="2">YdbS-like PH domain-containing protein</fullName>
    </recommendedName>
</protein>
<feature type="domain" description="YdbS-like PH" evidence="2">
    <location>
        <begin position="94"/>
        <end position="138"/>
    </location>
</feature>
<name>A0A0T5VGY8_9SPHI</name>
<keyword evidence="1" id="KW-0812">Transmembrane</keyword>
<proteinExistence type="predicted"/>
<dbReference type="RefSeq" id="WP_057935195.1">
    <property type="nucleotide sequence ID" value="NZ_LMZQ01000060.1"/>
</dbReference>
<organism evidence="3 4">
    <name type="scientific">Pedobacter ginsenosidimutans</name>
    <dbReference type="NCBI Taxonomy" id="687842"/>
    <lineage>
        <taxon>Bacteria</taxon>
        <taxon>Pseudomonadati</taxon>
        <taxon>Bacteroidota</taxon>
        <taxon>Sphingobacteriia</taxon>
        <taxon>Sphingobacteriales</taxon>
        <taxon>Sphingobacteriaceae</taxon>
        <taxon>Pedobacter</taxon>
    </lineage>
</organism>
<dbReference type="AlphaFoldDB" id="A0A0T5VGY8"/>
<dbReference type="Proteomes" id="UP000051950">
    <property type="component" value="Unassembled WGS sequence"/>
</dbReference>